<evidence type="ECO:0000313" key="2">
    <source>
        <dbReference type="Proteomes" id="UP000016605"/>
    </source>
</evidence>
<evidence type="ECO:0000313" key="1">
    <source>
        <dbReference type="EMBL" id="ERK65595.1"/>
    </source>
</evidence>
<protein>
    <submittedName>
        <fullName evidence="1">Uncharacterized protein</fullName>
    </submittedName>
</protein>
<organism evidence="1 2">
    <name type="scientific">Leifsonia aquatica ATCC 14665</name>
    <dbReference type="NCBI Taxonomy" id="1358026"/>
    <lineage>
        <taxon>Bacteria</taxon>
        <taxon>Bacillati</taxon>
        <taxon>Actinomycetota</taxon>
        <taxon>Actinomycetes</taxon>
        <taxon>Micrococcales</taxon>
        <taxon>Microbacteriaceae</taxon>
        <taxon>Leifsonia</taxon>
    </lineage>
</organism>
<accession>U2QRP3</accession>
<gene>
    <name evidence="1" type="ORF">N136_04781</name>
</gene>
<dbReference type="Proteomes" id="UP000016605">
    <property type="component" value="Unassembled WGS sequence"/>
</dbReference>
<feature type="non-terminal residue" evidence="1">
    <location>
        <position position="126"/>
    </location>
</feature>
<dbReference type="AlphaFoldDB" id="U2QRP3"/>
<name>U2QRP3_LEIAQ</name>
<dbReference type="EMBL" id="AWVQ01000908">
    <property type="protein sequence ID" value="ERK65595.1"/>
    <property type="molecule type" value="Genomic_DNA"/>
</dbReference>
<comment type="caution">
    <text evidence="1">The sequence shown here is derived from an EMBL/GenBank/DDBJ whole genome shotgun (WGS) entry which is preliminary data.</text>
</comment>
<sequence>MLLAVDLALVAGHVPEQRLETLDGRDRADPLVHLAVDQVAALGGADQGAVGVLDDVLGIVGLCITHGSTLVPRVTHASRAERPVGDIEPEGGGIPRLLPPEVPVELRLPAVPVLREGRAVAVERPP</sequence>
<dbReference type="HOGENOM" id="CLU_1997366_0_0_11"/>
<proteinExistence type="predicted"/>
<reference evidence="1 2" key="1">
    <citation type="submission" date="2013-08" db="EMBL/GenBank/DDBJ databases">
        <authorList>
            <person name="Weinstock G."/>
            <person name="Sodergren E."/>
            <person name="Wylie T."/>
            <person name="Fulton L."/>
            <person name="Fulton R."/>
            <person name="Fronick C."/>
            <person name="O'Laughlin M."/>
            <person name="Godfrey J."/>
            <person name="Miner T."/>
            <person name="Herter B."/>
            <person name="Appelbaum E."/>
            <person name="Cordes M."/>
            <person name="Lek S."/>
            <person name="Wollam A."/>
            <person name="Pepin K.H."/>
            <person name="Palsikar V.B."/>
            <person name="Mitreva M."/>
            <person name="Wilson R.K."/>
        </authorList>
    </citation>
    <scope>NUCLEOTIDE SEQUENCE [LARGE SCALE GENOMIC DNA]</scope>
    <source>
        <strain evidence="1 2">ATCC 14665</strain>
    </source>
</reference>